<keyword evidence="1" id="KW-0472">Membrane</keyword>
<evidence type="ECO:0000256" key="1">
    <source>
        <dbReference type="SAM" id="Phobius"/>
    </source>
</evidence>
<gene>
    <name evidence="2" type="ORF">METZ01_LOCUS254097</name>
</gene>
<protein>
    <submittedName>
        <fullName evidence="2">Uncharacterized protein</fullName>
    </submittedName>
</protein>
<dbReference type="AlphaFoldDB" id="A0A382IQV0"/>
<keyword evidence="1" id="KW-1133">Transmembrane helix</keyword>
<proteinExistence type="predicted"/>
<sequence length="202" mass="23007">IYSYPNVDISSFVNKEHAIVYSWMIQNMVRVFGEKYLGTVYTIGGGIGLMGAMLLDTKLRIENIRNLDINGTCKFLADEMMKKEVLDDWKFKASTQDLFDVDYAENNLEITLPNGSISKAFKEIPGLVINTNVSLLQNQDDWYDMLPDTRRIVLIGEAGDIDIHRPFSSSQAFNNAFKMTFEQYTGVITVGKKQYFMKIGLK</sequence>
<dbReference type="EMBL" id="UINC01068537">
    <property type="protein sequence ID" value="SVC01243.1"/>
    <property type="molecule type" value="Genomic_DNA"/>
</dbReference>
<name>A0A382IQV0_9ZZZZ</name>
<feature type="transmembrane region" description="Helical" evidence="1">
    <location>
        <begin position="36"/>
        <end position="55"/>
    </location>
</feature>
<organism evidence="2">
    <name type="scientific">marine metagenome</name>
    <dbReference type="NCBI Taxonomy" id="408172"/>
    <lineage>
        <taxon>unclassified sequences</taxon>
        <taxon>metagenomes</taxon>
        <taxon>ecological metagenomes</taxon>
    </lineage>
</organism>
<keyword evidence="1" id="KW-0812">Transmembrane</keyword>
<reference evidence="2" key="1">
    <citation type="submission" date="2018-05" db="EMBL/GenBank/DDBJ databases">
        <authorList>
            <person name="Lanie J.A."/>
            <person name="Ng W.-L."/>
            <person name="Kazmierczak K.M."/>
            <person name="Andrzejewski T.M."/>
            <person name="Davidsen T.M."/>
            <person name="Wayne K.J."/>
            <person name="Tettelin H."/>
            <person name="Glass J.I."/>
            <person name="Rusch D."/>
            <person name="Podicherti R."/>
            <person name="Tsui H.-C.T."/>
            <person name="Winkler M.E."/>
        </authorList>
    </citation>
    <scope>NUCLEOTIDE SEQUENCE</scope>
</reference>
<evidence type="ECO:0000313" key="2">
    <source>
        <dbReference type="EMBL" id="SVC01243.1"/>
    </source>
</evidence>
<accession>A0A382IQV0</accession>
<feature type="non-terminal residue" evidence="2">
    <location>
        <position position="1"/>
    </location>
</feature>